<accession>A0A1M6Q1T2</accession>
<feature type="compositionally biased region" description="Basic and acidic residues" evidence="1">
    <location>
        <begin position="316"/>
        <end position="338"/>
    </location>
</feature>
<evidence type="ECO:0000256" key="1">
    <source>
        <dbReference type="SAM" id="MobiDB-lite"/>
    </source>
</evidence>
<dbReference type="RefSeq" id="WP_079653260.1">
    <property type="nucleotide sequence ID" value="NZ_LT670846.1"/>
</dbReference>
<proteinExistence type="predicted"/>
<dbReference type="STRING" id="381751.SAMN05444391_0044"/>
<evidence type="ECO:0000313" key="2">
    <source>
        <dbReference type="EMBL" id="SHK14182.1"/>
    </source>
</evidence>
<reference evidence="2 3" key="1">
    <citation type="submission" date="2016-11" db="EMBL/GenBank/DDBJ databases">
        <authorList>
            <person name="Jaros S."/>
            <person name="Januszkiewicz K."/>
            <person name="Wedrychowicz H."/>
        </authorList>
    </citation>
    <scope>NUCLEOTIDE SEQUENCE [LARGE SCALE GENOMIC DNA]</scope>
    <source>
        <strain evidence="2 3">DSM 19557</strain>
    </source>
</reference>
<name>A0A1M6Q1T2_9AQUI</name>
<protein>
    <submittedName>
        <fullName evidence="2">Uncharacterized protein</fullName>
    </submittedName>
</protein>
<feature type="region of interest" description="Disordered" evidence="1">
    <location>
        <begin position="312"/>
        <end position="346"/>
    </location>
</feature>
<evidence type="ECO:0000313" key="3">
    <source>
        <dbReference type="Proteomes" id="UP000189810"/>
    </source>
</evidence>
<dbReference type="EMBL" id="LT670846">
    <property type="protein sequence ID" value="SHK14182.1"/>
    <property type="molecule type" value="Genomic_DNA"/>
</dbReference>
<organism evidence="2 3">
    <name type="scientific">Thermocrinis minervae</name>
    <dbReference type="NCBI Taxonomy" id="381751"/>
    <lineage>
        <taxon>Bacteria</taxon>
        <taxon>Pseudomonadati</taxon>
        <taxon>Aquificota</taxon>
        <taxon>Aquificia</taxon>
        <taxon>Aquificales</taxon>
        <taxon>Aquificaceae</taxon>
        <taxon>Thermocrinis</taxon>
    </lineage>
</organism>
<dbReference type="Proteomes" id="UP000189810">
    <property type="component" value="Chromosome I"/>
</dbReference>
<gene>
    <name evidence="2" type="ORF">SAMN05444391_0044</name>
</gene>
<sequence>MLKVELTPETLILQLLANQQGLQAEDFESILLSLKANLFGSVQEGESNNYEPQSKDESKKLNLALEFLYPQFANLNINTTVQIPENTEGGIPLGTRIYTAPSQKVLETDEKSIQRLFPEGLSINLQNTKQKEQDLNPWSPIQEDMDGKRHNVGKNFLILYGVEDNSTPKTVISTEKELISTLRDSTTAEIGTDIKKTEKKQSNLIKEQRSEVFVQSTDGNPNTNTKEASQVKEVVNTQPHSYDVYTYKALKVKTEDADINVRFLRENLRIEINLKSENIRMPTEAEVQKLLNTLQSLGLVVESFRLNGKQTFGYSSDKRDSKGEHTYKQKPDRGDVEHTANFSLTL</sequence>
<keyword evidence="3" id="KW-1185">Reference proteome</keyword>
<dbReference type="AlphaFoldDB" id="A0A1M6Q1T2"/>